<dbReference type="Pfam" id="PF25332">
    <property type="entry name" value="C2_PACS_N"/>
    <property type="match status" value="1"/>
</dbReference>
<gene>
    <name evidence="4" type="ORF">LYPA_23C013953</name>
</gene>
<organism evidence="4 5">
    <name type="scientific">Lynx pardinus</name>
    <name type="common">Iberian lynx</name>
    <name type="synonym">Felis pardina</name>
    <dbReference type="NCBI Taxonomy" id="191816"/>
    <lineage>
        <taxon>Eukaryota</taxon>
        <taxon>Metazoa</taxon>
        <taxon>Chordata</taxon>
        <taxon>Craniata</taxon>
        <taxon>Vertebrata</taxon>
        <taxon>Euteleostomi</taxon>
        <taxon>Mammalia</taxon>
        <taxon>Eutheria</taxon>
        <taxon>Laurasiatheria</taxon>
        <taxon>Carnivora</taxon>
        <taxon>Feliformia</taxon>
        <taxon>Felidae</taxon>
        <taxon>Felinae</taxon>
        <taxon>Lynx</taxon>
    </lineage>
</organism>
<comment type="similarity">
    <text evidence="1">Belongs to the PACS family.</text>
</comment>
<dbReference type="EMBL" id="CAAGRJ010016874">
    <property type="protein sequence ID" value="VFV32421.1"/>
    <property type="molecule type" value="Genomic_DNA"/>
</dbReference>
<keyword evidence="2" id="KW-0597">Phosphoprotein</keyword>
<keyword evidence="5" id="KW-1185">Reference proteome</keyword>
<dbReference type="InterPro" id="IPR057541">
    <property type="entry name" value="PACS1/2_N"/>
</dbReference>
<dbReference type="GO" id="GO:0072659">
    <property type="term" value="P:protein localization to plasma membrane"/>
    <property type="evidence" value="ECO:0007669"/>
    <property type="project" value="TreeGrafter"/>
</dbReference>
<protein>
    <submittedName>
        <fullName evidence="4">Phosphofurin acidic cluster sorting protein 2</fullName>
    </submittedName>
</protein>
<sequence>MAERGRLGLAGAPAALNTPVPMNLFATWEVDGSSPSCVPRLCSLTLKKLVVFTELEKELVSVVIAVKMQGSKRILRSHEIVLPPSGQVETDLALT</sequence>
<dbReference type="Proteomes" id="UP000386466">
    <property type="component" value="Unassembled WGS sequence"/>
</dbReference>
<reference evidence="4 5" key="1">
    <citation type="submission" date="2019-01" db="EMBL/GenBank/DDBJ databases">
        <authorList>
            <person name="Alioto T."/>
            <person name="Alioto T."/>
        </authorList>
    </citation>
    <scope>NUCLEOTIDE SEQUENCE [LARGE SCALE GENOMIC DNA]</scope>
</reference>
<feature type="non-terminal residue" evidence="4">
    <location>
        <position position="95"/>
    </location>
</feature>
<dbReference type="PANTHER" id="PTHR13280">
    <property type="entry name" value="PHOSPHOFURIN ACIDIC CLUSTER SORTING PROTEIN"/>
    <property type="match status" value="1"/>
</dbReference>
<dbReference type="GO" id="GO:0044325">
    <property type="term" value="F:transmembrane transporter binding"/>
    <property type="evidence" value="ECO:0007669"/>
    <property type="project" value="TreeGrafter"/>
</dbReference>
<evidence type="ECO:0000259" key="3">
    <source>
        <dbReference type="Pfam" id="PF25332"/>
    </source>
</evidence>
<dbReference type="PANTHER" id="PTHR13280:SF15">
    <property type="entry name" value="PHOSPHOFURIN ACIDIC CLUSTER SORTING PROTEIN 2"/>
    <property type="match status" value="1"/>
</dbReference>
<dbReference type="InterPro" id="IPR019381">
    <property type="entry name" value="PACS1/2_C"/>
</dbReference>
<name>A0A485NFN8_LYNPA</name>
<proteinExistence type="inferred from homology"/>
<evidence type="ECO:0000313" key="5">
    <source>
        <dbReference type="Proteomes" id="UP000386466"/>
    </source>
</evidence>
<dbReference type="AlphaFoldDB" id="A0A485NFN8"/>
<evidence type="ECO:0000256" key="1">
    <source>
        <dbReference type="ARBA" id="ARBA00008590"/>
    </source>
</evidence>
<feature type="domain" description="Phosphofurin acidic cluster sorting protein 1/2 N-terminal C2" evidence="3">
    <location>
        <begin position="20"/>
        <end position="94"/>
    </location>
</feature>
<evidence type="ECO:0000313" key="4">
    <source>
        <dbReference type="EMBL" id="VFV32421.1"/>
    </source>
</evidence>
<evidence type="ECO:0000256" key="2">
    <source>
        <dbReference type="ARBA" id="ARBA00022553"/>
    </source>
</evidence>
<accession>A0A485NFN8</accession>